<keyword evidence="16" id="KW-1185">Reference proteome</keyword>
<keyword evidence="11 13" id="KW-0472">Membrane</keyword>
<evidence type="ECO:0000256" key="8">
    <source>
        <dbReference type="ARBA" id="ARBA00022982"/>
    </source>
</evidence>
<sequence>MSTDDTQLSTRYGIVAQSFHWLVVVLIVGLLVTNALRESAPKGEEAYMMYLGLHMSVGILLFFITIARIAWARVTPPPAPISSAPQWSLAAARIAHVLLNLATLFIPIFGYLRIATKGFDAQFFGVSIPSITGDIRWLHEVMEVLHGDVMVIGLMTLLILHVAAAIWHQYILRDGALERMLPWGR</sequence>
<keyword evidence="3" id="KW-0813">Transport</keyword>
<feature type="transmembrane region" description="Helical" evidence="13">
    <location>
        <begin position="12"/>
        <end position="36"/>
    </location>
</feature>
<dbReference type="GO" id="GO:0022904">
    <property type="term" value="P:respiratory electron transport chain"/>
    <property type="evidence" value="ECO:0007669"/>
    <property type="project" value="InterPro"/>
</dbReference>
<keyword evidence="6 13" id="KW-0812">Transmembrane</keyword>
<dbReference type="InterPro" id="IPR016174">
    <property type="entry name" value="Di-haem_cyt_TM"/>
</dbReference>
<keyword evidence="10" id="KW-0408">Iron</keyword>
<evidence type="ECO:0000256" key="11">
    <source>
        <dbReference type="ARBA" id="ARBA00023136"/>
    </source>
</evidence>
<evidence type="ECO:0000256" key="9">
    <source>
        <dbReference type="ARBA" id="ARBA00022989"/>
    </source>
</evidence>
<feature type="domain" description="Cytochrome b561 bacterial/Ni-hydrogenase" evidence="14">
    <location>
        <begin position="11"/>
        <end position="182"/>
    </location>
</feature>
<dbReference type="GO" id="GO:0009055">
    <property type="term" value="F:electron transfer activity"/>
    <property type="evidence" value="ECO:0007669"/>
    <property type="project" value="InterPro"/>
</dbReference>
<protein>
    <submittedName>
        <fullName evidence="15">Cytochrome b/b6 domain-containing protein</fullName>
    </submittedName>
</protein>
<comment type="subcellular location">
    <subcellularLocation>
        <location evidence="2">Cell membrane</location>
        <topology evidence="2">Multi-pass membrane protein</topology>
    </subcellularLocation>
</comment>
<evidence type="ECO:0000256" key="10">
    <source>
        <dbReference type="ARBA" id="ARBA00023004"/>
    </source>
</evidence>
<organism evidence="15 16">
    <name type="scientific">Thiospirillum jenense</name>
    <dbReference type="NCBI Taxonomy" id="1653858"/>
    <lineage>
        <taxon>Bacteria</taxon>
        <taxon>Pseudomonadati</taxon>
        <taxon>Pseudomonadota</taxon>
        <taxon>Gammaproteobacteria</taxon>
        <taxon>Chromatiales</taxon>
        <taxon>Chromatiaceae</taxon>
        <taxon>Thiospirillum</taxon>
    </lineage>
</organism>
<comment type="cofactor">
    <cofactor evidence="1">
        <name>heme b</name>
        <dbReference type="ChEBI" id="CHEBI:60344"/>
    </cofactor>
</comment>
<gene>
    <name evidence="15" type="ORF">HUK38_05440</name>
</gene>
<evidence type="ECO:0000256" key="12">
    <source>
        <dbReference type="ARBA" id="ARBA00037975"/>
    </source>
</evidence>
<evidence type="ECO:0000313" key="15">
    <source>
        <dbReference type="EMBL" id="MBB1125677.1"/>
    </source>
</evidence>
<keyword evidence="8" id="KW-0249">Electron transport</keyword>
<evidence type="ECO:0000256" key="1">
    <source>
        <dbReference type="ARBA" id="ARBA00001970"/>
    </source>
</evidence>
<evidence type="ECO:0000256" key="13">
    <source>
        <dbReference type="SAM" id="Phobius"/>
    </source>
</evidence>
<dbReference type="RefSeq" id="WP_182583241.1">
    <property type="nucleotide sequence ID" value="NZ_JABVCQ010000008.1"/>
</dbReference>
<dbReference type="Proteomes" id="UP000548632">
    <property type="component" value="Unassembled WGS sequence"/>
</dbReference>
<dbReference type="GO" id="GO:0046872">
    <property type="term" value="F:metal ion binding"/>
    <property type="evidence" value="ECO:0007669"/>
    <property type="project" value="UniProtKB-KW"/>
</dbReference>
<keyword evidence="4" id="KW-1003">Cell membrane</keyword>
<name>A0A839HER6_9GAMM</name>
<accession>A0A839HER6</accession>
<dbReference type="InterPro" id="IPR011577">
    <property type="entry name" value="Cyt_b561_bac/Ni-Hgenase"/>
</dbReference>
<feature type="transmembrane region" description="Helical" evidence="13">
    <location>
        <begin position="91"/>
        <end position="112"/>
    </location>
</feature>
<dbReference type="AlphaFoldDB" id="A0A839HER6"/>
<evidence type="ECO:0000256" key="2">
    <source>
        <dbReference type="ARBA" id="ARBA00004651"/>
    </source>
</evidence>
<evidence type="ECO:0000313" key="16">
    <source>
        <dbReference type="Proteomes" id="UP000548632"/>
    </source>
</evidence>
<comment type="caution">
    <text evidence="15">The sequence shown here is derived from an EMBL/GenBank/DDBJ whole genome shotgun (WGS) entry which is preliminary data.</text>
</comment>
<evidence type="ECO:0000256" key="4">
    <source>
        <dbReference type="ARBA" id="ARBA00022475"/>
    </source>
</evidence>
<dbReference type="EMBL" id="JABVCQ010000008">
    <property type="protein sequence ID" value="MBB1125677.1"/>
    <property type="molecule type" value="Genomic_DNA"/>
</dbReference>
<keyword evidence="7" id="KW-0479">Metal-binding</keyword>
<keyword evidence="5" id="KW-0349">Heme</keyword>
<dbReference type="PANTHER" id="PTHR30529">
    <property type="entry name" value="CYTOCHROME B561"/>
    <property type="match status" value="1"/>
</dbReference>
<proteinExistence type="inferred from homology"/>
<dbReference type="InterPro" id="IPR052168">
    <property type="entry name" value="Cytochrome_b561_oxidase"/>
</dbReference>
<evidence type="ECO:0000259" key="14">
    <source>
        <dbReference type="Pfam" id="PF01292"/>
    </source>
</evidence>
<dbReference type="PANTHER" id="PTHR30529:SF1">
    <property type="entry name" value="CYTOCHROME B561 HOMOLOG 2"/>
    <property type="match status" value="1"/>
</dbReference>
<evidence type="ECO:0000256" key="3">
    <source>
        <dbReference type="ARBA" id="ARBA00022448"/>
    </source>
</evidence>
<evidence type="ECO:0000256" key="6">
    <source>
        <dbReference type="ARBA" id="ARBA00022692"/>
    </source>
</evidence>
<keyword evidence="9 13" id="KW-1133">Transmembrane helix</keyword>
<evidence type="ECO:0000256" key="5">
    <source>
        <dbReference type="ARBA" id="ARBA00022617"/>
    </source>
</evidence>
<feature type="transmembrane region" description="Helical" evidence="13">
    <location>
        <begin position="48"/>
        <end position="71"/>
    </location>
</feature>
<evidence type="ECO:0000256" key="7">
    <source>
        <dbReference type="ARBA" id="ARBA00022723"/>
    </source>
</evidence>
<dbReference type="Pfam" id="PF01292">
    <property type="entry name" value="Ni_hydr_CYTB"/>
    <property type="match status" value="1"/>
</dbReference>
<dbReference type="GO" id="GO:0020037">
    <property type="term" value="F:heme binding"/>
    <property type="evidence" value="ECO:0007669"/>
    <property type="project" value="TreeGrafter"/>
</dbReference>
<dbReference type="Gene3D" id="1.20.950.20">
    <property type="entry name" value="Transmembrane di-heme cytochromes, Chain C"/>
    <property type="match status" value="1"/>
</dbReference>
<dbReference type="SUPFAM" id="SSF81342">
    <property type="entry name" value="Transmembrane di-heme cytochromes"/>
    <property type="match status" value="1"/>
</dbReference>
<dbReference type="GO" id="GO:0005886">
    <property type="term" value="C:plasma membrane"/>
    <property type="evidence" value="ECO:0007669"/>
    <property type="project" value="UniProtKB-SubCell"/>
</dbReference>
<comment type="similarity">
    <text evidence="12">Belongs to the cytochrome b561 family.</text>
</comment>
<reference evidence="15 16" key="1">
    <citation type="journal article" date="2020" name="Arch. Microbiol.">
        <title>The genome sequence of the giant phototrophic gammaproteobacterium Thiospirillum jenense gives insight into its physiological properties and phylogenetic relationships.</title>
        <authorList>
            <person name="Imhoff J.F."/>
            <person name="Meyer T.E."/>
            <person name="Kyndt J.A."/>
        </authorList>
    </citation>
    <scope>NUCLEOTIDE SEQUENCE [LARGE SCALE GENOMIC DNA]</scope>
    <source>
        <strain evidence="15 16">DSM 216</strain>
    </source>
</reference>
<feature type="transmembrane region" description="Helical" evidence="13">
    <location>
        <begin position="150"/>
        <end position="172"/>
    </location>
</feature>